<keyword evidence="3" id="KW-0119">Carbohydrate metabolism</keyword>
<gene>
    <name evidence="3" type="ORF">QD47_09175</name>
</gene>
<protein>
    <submittedName>
        <fullName evidence="3">Xylanase deacetylase</fullName>
    </submittedName>
</protein>
<keyword evidence="3" id="KW-0858">Xylan degradation</keyword>
<keyword evidence="1" id="KW-0812">Transmembrane</keyword>
<sequence>MEKSYVQNRTRAHRMKRKRRRLLFIIIICIVLIIIKLFDIFSSKPQPVKTIEYAEKIESVSTDKLNNESKGSESSLQNVSGVEDAAFVEKYLNQQMQGQRPEGIDGKKVVYLSFDDGPSVTVTPKILDILKKENVKATFFVVGKAVEENEVTKKITKRLIKEGHAIGNHTYSHDYSYLYPNQTVNASIFMNDIEKTNQILKQVLGQDFSTRVIRFPGGHMTWQRNDPDGMEVLDKAFHDKDYHQIDWNVLPKDAEGAPKNAEQLISEFMRSMGNREKAVVLMHDTYGKEETAKALPGIISYLKKQGYEFKTIK</sequence>
<dbReference type="RefSeq" id="WP_044645843.1">
    <property type="nucleotide sequence ID" value="NZ_JTHP01000013.1"/>
</dbReference>
<comment type="caution">
    <text evidence="3">The sequence shown here is derived from an EMBL/GenBank/DDBJ whole genome shotgun (WGS) entry which is preliminary data.</text>
</comment>
<keyword evidence="3" id="KW-0326">Glycosidase</keyword>
<reference evidence="3 4" key="1">
    <citation type="submission" date="2014-11" db="EMBL/GenBank/DDBJ databases">
        <title>Draft Genome Sequences of Paenibacillus polymyxa NRRL B-30509 and Paenibacillus terrae NRRL B-30644, Strains from a Poultry Environment that Produce Tridecaptin A and Paenicidins.</title>
        <authorList>
            <person name="van Belkum M.J."/>
            <person name="Lohans C.T."/>
            <person name="Vederas J.C."/>
        </authorList>
    </citation>
    <scope>NUCLEOTIDE SEQUENCE [LARGE SCALE GENOMIC DNA]</scope>
    <source>
        <strain evidence="3 4">NRRL B-30644</strain>
    </source>
</reference>
<name>A0A0D7X3K7_9BACL</name>
<feature type="transmembrane region" description="Helical" evidence="1">
    <location>
        <begin position="21"/>
        <end position="41"/>
    </location>
</feature>
<dbReference type="InterPro" id="IPR011330">
    <property type="entry name" value="Glyco_hydro/deAcase_b/a-brl"/>
</dbReference>
<evidence type="ECO:0000313" key="3">
    <source>
        <dbReference type="EMBL" id="KJD45961.1"/>
    </source>
</evidence>
<dbReference type="GO" id="GO:0016810">
    <property type="term" value="F:hydrolase activity, acting on carbon-nitrogen (but not peptide) bonds"/>
    <property type="evidence" value="ECO:0007669"/>
    <property type="project" value="InterPro"/>
</dbReference>
<dbReference type="AlphaFoldDB" id="A0A0D7X3K7"/>
<evidence type="ECO:0000313" key="4">
    <source>
        <dbReference type="Proteomes" id="UP000032534"/>
    </source>
</evidence>
<dbReference type="InterPro" id="IPR002509">
    <property type="entry name" value="NODB_dom"/>
</dbReference>
<dbReference type="PROSITE" id="PS51677">
    <property type="entry name" value="NODB"/>
    <property type="match status" value="1"/>
</dbReference>
<dbReference type="PANTHER" id="PTHR10587:SF125">
    <property type="entry name" value="POLYSACCHARIDE DEACETYLASE YHEN-RELATED"/>
    <property type="match status" value="1"/>
</dbReference>
<evidence type="ECO:0000259" key="2">
    <source>
        <dbReference type="PROSITE" id="PS51677"/>
    </source>
</evidence>
<proteinExistence type="predicted"/>
<dbReference type="PANTHER" id="PTHR10587">
    <property type="entry name" value="GLYCOSYL TRANSFERASE-RELATED"/>
    <property type="match status" value="1"/>
</dbReference>
<dbReference type="Pfam" id="PF01522">
    <property type="entry name" value="Polysacc_deac_1"/>
    <property type="match status" value="1"/>
</dbReference>
<dbReference type="PATRIC" id="fig|159743.3.peg.2031"/>
<organism evidence="3 4">
    <name type="scientific">Paenibacillus terrae</name>
    <dbReference type="NCBI Taxonomy" id="159743"/>
    <lineage>
        <taxon>Bacteria</taxon>
        <taxon>Bacillati</taxon>
        <taxon>Bacillota</taxon>
        <taxon>Bacilli</taxon>
        <taxon>Bacillales</taxon>
        <taxon>Paenibacillaceae</taxon>
        <taxon>Paenibacillus</taxon>
    </lineage>
</organism>
<dbReference type="OrthoDB" id="258610at2"/>
<dbReference type="EMBL" id="JTHP01000013">
    <property type="protein sequence ID" value="KJD45961.1"/>
    <property type="molecule type" value="Genomic_DNA"/>
</dbReference>
<keyword evidence="3" id="KW-0378">Hydrolase</keyword>
<keyword evidence="1" id="KW-1133">Transmembrane helix</keyword>
<dbReference type="InterPro" id="IPR050248">
    <property type="entry name" value="Polysacc_deacetylase_ArnD"/>
</dbReference>
<dbReference type="Gene3D" id="3.20.20.370">
    <property type="entry name" value="Glycoside hydrolase/deacetylase"/>
    <property type="match status" value="1"/>
</dbReference>
<keyword evidence="3" id="KW-0624">Polysaccharide degradation</keyword>
<dbReference type="GO" id="GO:0045493">
    <property type="term" value="P:xylan catabolic process"/>
    <property type="evidence" value="ECO:0007669"/>
    <property type="project" value="UniProtKB-KW"/>
</dbReference>
<keyword evidence="4" id="KW-1185">Reference proteome</keyword>
<dbReference type="CDD" id="cd10944">
    <property type="entry name" value="CE4_SmPgdA_like"/>
    <property type="match status" value="1"/>
</dbReference>
<keyword evidence="1" id="KW-0472">Membrane</keyword>
<accession>A0A0D7X3K7</accession>
<dbReference type="SUPFAM" id="SSF88713">
    <property type="entry name" value="Glycoside hydrolase/deacetylase"/>
    <property type="match status" value="1"/>
</dbReference>
<dbReference type="GO" id="GO:0016798">
    <property type="term" value="F:hydrolase activity, acting on glycosyl bonds"/>
    <property type="evidence" value="ECO:0007669"/>
    <property type="project" value="UniProtKB-KW"/>
</dbReference>
<feature type="domain" description="NodB homology" evidence="2">
    <location>
        <begin position="108"/>
        <end position="310"/>
    </location>
</feature>
<dbReference type="Proteomes" id="UP000032534">
    <property type="component" value="Unassembled WGS sequence"/>
</dbReference>
<evidence type="ECO:0000256" key="1">
    <source>
        <dbReference type="SAM" id="Phobius"/>
    </source>
</evidence>